<dbReference type="InterPro" id="IPR050066">
    <property type="entry name" value="UvrABC_protein_C"/>
</dbReference>
<comment type="function">
    <text evidence="7">The UvrABC repair system catalyzes the recognition and processing of DNA lesions. UvrC both incises the 5' and 3' sides of the lesion. The N-terminal half is responsible for the 3' incision and the C-terminal half is responsible for the 5' incision.</text>
</comment>
<sequence length="626" mass="73203">MEITPLIEERLKSLPAQPGVYIMKDELGDIIYIGKAKVLKNRVRQYFHYTTNQMPKVRSMVNHIADLEYIITDNEMEALILECNLIKKYRPKYNISLKDDKSYPYIKITMNEDYPKVFVTRKVTHDGARYFGPYSSAYATKETVNILRRMYPVRTCNINIEERMGKVRECLYYYIGECKAPCTGRINKEDYRQMCEEICEFLDGHQDRLIAILRDKMENHVKNLEFEKAIEIRNQIDSIRQISYSQKVLKTVEKDMDVIGYYLSEGDLCIQVFFVREGKLIDREHFFFSKIDEETIRDTMTQFVEQFYSNISHIPAEVVIQCEIDERELIEDWLTTRRGSKVKLTVPKRGEKKDFVNMVMKNAQDMLENYRDRLKNEMKSSHEALKELMEYMDLADKPYRIEAYDISNIQGTNSVASMVVFENGQPKNSDYRHFKIRSVSGPNDYSSMREVIERRFTHSIEEAERLKKEGIDIEEGKFTSLPDLIMVDGGKGHVSACEQVLNAVGFDIPVCGMVKDDRHRTRGLIYNNREIHIPVNSNAFRLITAIQNEAHRFAINYHRDLRQKQAVKSLLDDIPGIGKTRRKELLKYFGSAEAVSRADIEELKKVPSMNAKAAEQVYNYFRGIKK</sequence>
<dbReference type="Gene3D" id="3.40.1440.10">
    <property type="entry name" value="GIY-YIG endonuclease"/>
    <property type="match status" value="1"/>
</dbReference>
<reference evidence="12 13" key="1">
    <citation type="submission" date="2019-08" db="EMBL/GenBank/DDBJ databases">
        <title>Calorimonas adulescens gen. nov., sp. nov., an anaerobic thermophilic bacterium from Sakhalin hot spring.</title>
        <authorList>
            <person name="Khomyakova M.A."/>
            <person name="Merkel A.Y."/>
            <person name="Novikov A."/>
            <person name="Bonch-Osmolovskaya E.A."/>
            <person name="Slobodkin A.I."/>
        </authorList>
    </citation>
    <scope>NUCLEOTIDE SEQUENCE [LARGE SCALE GENOMIC DNA]</scope>
    <source>
        <strain evidence="12 13">A05MB</strain>
    </source>
</reference>
<evidence type="ECO:0000256" key="2">
    <source>
        <dbReference type="ARBA" id="ARBA00022763"/>
    </source>
</evidence>
<keyword evidence="2 7" id="KW-0227">DNA damage</keyword>
<name>A0A5D8QFA8_9THEO</name>
<dbReference type="InterPro" id="IPR001943">
    <property type="entry name" value="UVR_dom"/>
</dbReference>
<dbReference type="PANTHER" id="PTHR30562:SF1">
    <property type="entry name" value="UVRABC SYSTEM PROTEIN C"/>
    <property type="match status" value="1"/>
</dbReference>
<dbReference type="AlphaFoldDB" id="A0A5D8QFA8"/>
<proteinExistence type="inferred from homology"/>
<dbReference type="GO" id="GO:0009432">
    <property type="term" value="P:SOS response"/>
    <property type="evidence" value="ECO:0007669"/>
    <property type="project" value="UniProtKB-UniRule"/>
</dbReference>
<dbReference type="InterPro" id="IPR003583">
    <property type="entry name" value="Hlx-hairpin-Hlx_DNA-bd_motif"/>
</dbReference>
<dbReference type="PROSITE" id="PS50165">
    <property type="entry name" value="UVRC"/>
    <property type="match status" value="1"/>
</dbReference>
<keyword evidence="5 7" id="KW-0234">DNA repair</keyword>
<dbReference type="InterPro" id="IPR010994">
    <property type="entry name" value="RuvA_2-like"/>
</dbReference>
<keyword evidence="4 7" id="KW-0267">Excision nuclease</keyword>
<feature type="coiled-coil region" evidence="8">
    <location>
        <begin position="360"/>
        <end position="391"/>
    </location>
</feature>
<dbReference type="SMART" id="SM00465">
    <property type="entry name" value="GIYc"/>
    <property type="match status" value="1"/>
</dbReference>
<evidence type="ECO:0000259" key="9">
    <source>
        <dbReference type="PROSITE" id="PS50151"/>
    </source>
</evidence>
<dbReference type="HAMAP" id="MF_00203">
    <property type="entry name" value="UvrC"/>
    <property type="match status" value="1"/>
</dbReference>
<dbReference type="GO" id="GO:0009380">
    <property type="term" value="C:excinuclease repair complex"/>
    <property type="evidence" value="ECO:0007669"/>
    <property type="project" value="InterPro"/>
</dbReference>
<keyword evidence="8" id="KW-0175">Coiled coil</keyword>
<dbReference type="PROSITE" id="PS50164">
    <property type="entry name" value="GIY_YIG"/>
    <property type="match status" value="1"/>
</dbReference>
<dbReference type="GO" id="GO:0005737">
    <property type="term" value="C:cytoplasm"/>
    <property type="evidence" value="ECO:0007669"/>
    <property type="project" value="UniProtKB-SubCell"/>
</dbReference>
<dbReference type="FunFam" id="3.40.1440.10:FF:000001">
    <property type="entry name" value="UvrABC system protein C"/>
    <property type="match status" value="1"/>
</dbReference>
<dbReference type="SUPFAM" id="SSF46600">
    <property type="entry name" value="C-terminal UvrC-binding domain of UvrB"/>
    <property type="match status" value="1"/>
</dbReference>
<dbReference type="NCBIfam" id="NF001824">
    <property type="entry name" value="PRK00558.1-5"/>
    <property type="match status" value="1"/>
</dbReference>
<dbReference type="GO" id="GO:0006289">
    <property type="term" value="P:nucleotide-excision repair"/>
    <property type="evidence" value="ECO:0007669"/>
    <property type="project" value="UniProtKB-UniRule"/>
</dbReference>
<dbReference type="InterPro" id="IPR035901">
    <property type="entry name" value="GIY-YIG_endonuc_sf"/>
</dbReference>
<comment type="subunit">
    <text evidence="7">Interacts with UvrB in an incision complex.</text>
</comment>
<evidence type="ECO:0000256" key="3">
    <source>
        <dbReference type="ARBA" id="ARBA00022769"/>
    </source>
</evidence>
<dbReference type="EMBL" id="VTPS01000002">
    <property type="protein sequence ID" value="TZE83107.1"/>
    <property type="molecule type" value="Genomic_DNA"/>
</dbReference>
<dbReference type="RefSeq" id="WP_149544303.1">
    <property type="nucleotide sequence ID" value="NZ_VTPS01000002.1"/>
</dbReference>
<dbReference type="CDD" id="cd10434">
    <property type="entry name" value="GIY-YIG_UvrC_Cho"/>
    <property type="match status" value="1"/>
</dbReference>
<evidence type="ECO:0000256" key="4">
    <source>
        <dbReference type="ARBA" id="ARBA00022881"/>
    </source>
</evidence>
<evidence type="ECO:0000313" key="13">
    <source>
        <dbReference type="Proteomes" id="UP000322976"/>
    </source>
</evidence>
<accession>A0A5D8QFA8</accession>
<dbReference type="Proteomes" id="UP000322976">
    <property type="component" value="Unassembled WGS sequence"/>
</dbReference>
<keyword evidence="1 7" id="KW-0963">Cytoplasm</keyword>
<feature type="domain" description="UvrC family homology region profile" evidence="11">
    <location>
        <begin position="258"/>
        <end position="501"/>
    </location>
</feature>
<comment type="subcellular location">
    <subcellularLocation>
        <location evidence="7">Cytoplasm</location>
    </subcellularLocation>
</comment>
<organism evidence="12 13">
    <name type="scientific">Calorimonas adulescens</name>
    <dbReference type="NCBI Taxonomy" id="2606906"/>
    <lineage>
        <taxon>Bacteria</taxon>
        <taxon>Bacillati</taxon>
        <taxon>Bacillota</taxon>
        <taxon>Clostridia</taxon>
        <taxon>Thermoanaerobacterales</taxon>
        <taxon>Thermoanaerobacteraceae</taxon>
        <taxon>Calorimonas</taxon>
    </lineage>
</organism>
<comment type="similarity">
    <text evidence="7">Belongs to the UvrC family.</text>
</comment>
<evidence type="ECO:0000256" key="5">
    <source>
        <dbReference type="ARBA" id="ARBA00023204"/>
    </source>
</evidence>
<evidence type="ECO:0000256" key="8">
    <source>
        <dbReference type="SAM" id="Coils"/>
    </source>
</evidence>
<dbReference type="Pfam" id="PF02151">
    <property type="entry name" value="UVR"/>
    <property type="match status" value="1"/>
</dbReference>
<dbReference type="Pfam" id="PF01541">
    <property type="entry name" value="GIY-YIG"/>
    <property type="match status" value="1"/>
</dbReference>
<dbReference type="InterPro" id="IPR000305">
    <property type="entry name" value="GIY-YIG_endonuc"/>
</dbReference>
<dbReference type="Gene3D" id="4.10.860.10">
    <property type="entry name" value="UVR domain"/>
    <property type="match status" value="1"/>
</dbReference>
<dbReference type="SUPFAM" id="SSF82771">
    <property type="entry name" value="GIY-YIG endonuclease"/>
    <property type="match status" value="1"/>
</dbReference>
<dbReference type="InterPro" id="IPR047296">
    <property type="entry name" value="GIY-YIG_UvrC_Cho"/>
</dbReference>
<dbReference type="Gene3D" id="1.10.150.20">
    <property type="entry name" value="5' to 3' exonuclease, C-terminal subdomain"/>
    <property type="match status" value="1"/>
</dbReference>
<protein>
    <recommendedName>
        <fullName evidence="7">UvrABC system protein C</fullName>
        <shortName evidence="7">Protein UvrC</shortName>
    </recommendedName>
    <alternativeName>
        <fullName evidence="7">Excinuclease ABC subunit C</fullName>
    </alternativeName>
</protein>
<keyword evidence="13" id="KW-1185">Reference proteome</keyword>
<feature type="domain" description="GIY-YIG" evidence="10">
    <location>
        <begin position="16"/>
        <end position="95"/>
    </location>
</feature>
<evidence type="ECO:0000256" key="6">
    <source>
        <dbReference type="ARBA" id="ARBA00023236"/>
    </source>
</evidence>
<evidence type="ECO:0000313" key="12">
    <source>
        <dbReference type="EMBL" id="TZE83107.1"/>
    </source>
</evidence>
<dbReference type="GO" id="GO:0003677">
    <property type="term" value="F:DNA binding"/>
    <property type="evidence" value="ECO:0007669"/>
    <property type="project" value="UniProtKB-UniRule"/>
</dbReference>
<evidence type="ECO:0000259" key="10">
    <source>
        <dbReference type="PROSITE" id="PS50164"/>
    </source>
</evidence>
<dbReference type="PANTHER" id="PTHR30562">
    <property type="entry name" value="UVRC/OXIDOREDUCTASE"/>
    <property type="match status" value="1"/>
</dbReference>
<evidence type="ECO:0000259" key="11">
    <source>
        <dbReference type="PROSITE" id="PS50165"/>
    </source>
</evidence>
<dbReference type="PROSITE" id="PS50151">
    <property type="entry name" value="UVR"/>
    <property type="match status" value="1"/>
</dbReference>
<evidence type="ECO:0000256" key="1">
    <source>
        <dbReference type="ARBA" id="ARBA00022490"/>
    </source>
</evidence>
<dbReference type="Pfam" id="PF14520">
    <property type="entry name" value="HHH_5"/>
    <property type="match status" value="1"/>
</dbReference>
<dbReference type="Pfam" id="PF22920">
    <property type="entry name" value="UvrC_RNaseH"/>
    <property type="match status" value="1"/>
</dbReference>
<keyword evidence="6 7" id="KW-0742">SOS response</keyword>
<gene>
    <name evidence="7 12" type="primary">uvrC</name>
    <name evidence="12" type="ORF">FWJ32_01940</name>
</gene>
<dbReference type="InterPro" id="IPR036876">
    <property type="entry name" value="UVR_dom_sf"/>
</dbReference>
<dbReference type="GO" id="GO:0009381">
    <property type="term" value="F:excinuclease ABC activity"/>
    <property type="evidence" value="ECO:0007669"/>
    <property type="project" value="UniProtKB-UniRule"/>
</dbReference>
<dbReference type="SUPFAM" id="SSF47781">
    <property type="entry name" value="RuvA domain 2-like"/>
    <property type="match status" value="1"/>
</dbReference>
<feature type="domain" description="UVR" evidence="9">
    <location>
        <begin position="207"/>
        <end position="242"/>
    </location>
</feature>
<dbReference type="InterPro" id="IPR004791">
    <property type="entry name" value="UvrC"/>
</dbReference>
<evidence type="ECO:0000256" key="7">
    <source>
        <dbReference type="HAMAP-Rule" id="MF_00203"/>
    </source>
</evidence>
<dbReference type="InterPro" id="IPR001162">
    <property type="entry name" value="UvrC_RNase_H_dom"/>
</dbReference>
<dbReference type="Pfam" id="PF08459">
    <property type="entry name" value="UvrC_RNaseH_dom"/>
    <property type="match status" value="1"/>
</dbReference>
<dbReference type="Gene3D" id="3.30.420.340">
    <property type="entry name" value="UvrC, RNAse H endonuclease domain"/>
    <property type="match status" value="1"/>
</dbReference>
<keyword evidence="3 7" id="KW-0228">DNA excision</keyword>
<dbReference type="SMART" id="SM00278">
    <property type="entry name" value="HhH1"/>
    <property type="match status" value="2"/>
</dbReference>
<dbReference type="NCBIfam" id="TIGR00194">
    <property type="entry name" value="uvrC"/>
    <property type="match status" value="1"/>
</dbReference>
<dbReference type="InterPro" id="IPR038476">
    <property type="entry name" value="UvrC_RNase_H_dom_sf"/>
</dbReference>
<comment type="caution">
    <text evidence="12">The sequence shown here is derived from an EMBL/GenBank/DDBJ whole genome shotgun (WGS) entry which is preliminary data.</text>
</comment>